<keyword evidence="2" id="KW-1185">Reference proteome</keyword>
<dbReference type="EMBL" id="UZAN01046147">
    <property type="protein sequence ID" value="VDP83778.1"/>
    <property type="molecule type" value="Genomic_DNA"/>
</dbReference>
<evidence type="ECO:0000313" key="1">
    <source>
        <dbReference type="EMBL" id="VDP83778.1"/>
    </source>
</evidence>
<reference evidence="1 2" key="2">
    <citation type="submission" date="2018-11" db="EMBL/GenBank/DDBJ databases">
        <authorList>
            <consortium name="Pathogen Informatics"/>
        </authorList>
    </citation>
    <scope>NUCLEOTIDE SEQUENCE [LARGE SCALE GENOMIC DNA]</scope>
    <source>
        <strain evidence="1 2">Egypt</strain>
    </source>
</reference>
<reference evidence="3" key="1">
    <citation type="submission" date="2016-06" db="UniProtKB">
        <authorList>
            <consortium name="WormBaseParasite"/>
        </authorList>
    </citation>
    <scope>IDENTIFICATION</scope>
</reference>
<dbReference type="OrthoDB" id="108365at2759"/>
<name>A0A183ANM6_9TREM</name>
<evidence type="ECO:0000313" key="3">
    <source>
        <dbReference type="WBParaSite" id="ECPE_0000858701-mRNA-1"/>
    </source>
</evidence>
<dbReference type="SUPFAM" id="SSF52935">
    <property type="entry name" value="PK C-terminal domain-like"/>
    <property type="match status" value="1"/>
</dbReference>
<dbReference type="AlphaFoldDB" id="A0A183ANM6"/>
<evidence type="ECO:0000313" key="2">
    <source>
        <dbReference type="Proteomes" id="UP000272942"/>
    </source>
</evidence>
<gene>
    <name evidence="1" type="ORF">ECPE_LOCUS8561</name>
</gene>
<protein>
    <submittedName>
        <fullName evidence="3">Flavin reductase</fullName>
    </submittedName>
</protein>
<sequence length="52" mass="5751">MKRSFLHPNSFVIIVTGWKAGSGSTNTLRVIRLEDAHSKPIVAASSTHRFDI</sequence>
<dbReference type="InterPro" id="IPR036918">
    <property type="entry name" value="Pyrv_Knase_C_sf"/>
</dbReference>
<organism evidence="3">
    <name type="scientific">Echinostoma caproni</name>
    <dbReference type="NCBI Taxonomy" id="27848"/>
    <lineage>
        <taxon>Eukaryota</taxon>
        <taxon>Metazoa</taxon>
        <taxon>Spiralia</taxon>
        <taxon>Lophotrochozoa</taxon>
        <taxon>Platyhelminthes</taxon>
        <taxon>Trematoda</taxon>
        <taxon>Digenea</taxon>
        <taxon>Plagiorchiida</taxon>
        <taxon>Echinostomata</taxon>
        <taxon>Echinostomatoidea</taxon>
        <taxon>Echinostomatidae</taxon>
        <taxon>Echinostoma</taxon>
    </lineage>
</organism>
<dbReference type="Gene3D" id="3.40.1380.20">
    <property type="entry name" value="Pyruvate kinase, C-terminal domain"/>
    <property type="match status" value="1"/>
</dbReference>
<proteinExistence type="predicted"/>
<dbReference type="WBParaSite" id="ECPE_0000858701-mRNA-1">
    <property type="protein sequence ID" value="ECPE_0000858701-mRNA-1"/>
    <property type="gene ID" value="ECPE_0000858701"/>
</dbReference>
<dbReference type="Proteomes" id="UP000272942">
    <property type="component" value="Unassembled WGS sequence"/>
</dbReference>
<accession>A0A183ANM6</accession>